<reference evidence="2" key="2">
    <citation type="journal article" date="2023" name="BMC Genomics">
        <title>Pest status, molecular evolution, and epigenetic factors derived from the genome assembly of Frankliniella fusca, a thysanopteran phytovirus vector.</title>
        <authorList>
            <person name="Catto M.A."/>
            <person name="Labadie P.E."/>
            <person name="Jacobson A.L."/>
            <person name="Kennedy G.G."/>
            <person name="Srinivasan R."/>
            <person name="Hunt B.G."/>
        </authorList>
    </citation>
    <scope>NUCLEOTIDE SEQUENCE</scope>
    <source>
        <strain evidence="2">PL_HMW_Pooled</strain>
    </source>
</reference>
<gene>
    <name evidence="2" type="ORF">KUF71_017970</name>
</gene>
<dbReference type="AlphaFoldDB" id="A0AAE1LZ40"/>
<evidence type="ECO:0000313" key="3">
    <source>
        <dbReference type="Proteomes" id="UP001219518"/>
    </source>
</evidence>
<organism evidence="2 3">
    <name type="scientific">Frankliniella fusca</name>
    <dbReference type="NCBI Taxonomy" id="407009"/>
    <lineage>
        <taxon>Eukaryota</taxon>
        <taxon>Metazoa</taxon>
        <taxon>Ecdysozoa</taxon>
        <taxon>Arthropoda</taxon>
        <taxon>Hexapoda</taxon>
        <taxon>Insecta</taxon>
        <taxon>Pterygota</taxon>
        <taxon>Neoptera</taxon>
        <taxon>Paraneoptera</taxon>
        <taxon>Thysanoptera</taxon>
        <taxon>Terebrantia</taxon>
        <taxon>Thripoidea</taxon>
        <taxon>Thripidae</taxon>
        <taxon>Frankliniella</taxon>
    </lineage>
</organism>
<proteinExistence type="predicted"/>
<evidence type="ECO:0000256" key="1">
    <source>
        <dbReference type="SAM" id="MobiDB-lite"/>
    </source>
</evidence>
<keyword evidence="3" id="KW-1185">Reference proteome</keyword>
<dbReference type="Proteomes" id="UP001219518">
    <property type="component" value="Unassembled WGS sequence"/>
</dbReference>
<protein>
    <submittedName>
        <fullName evidence="2">Zinc finger protein 30-like protein</fullName>
    </submittedName>
</protein>
<evidence type="ECO:0000313" key="2">
    <source>
        <dbReference type="EMBL" id="KAK3933382.1"/>
    </source>
</evidence>
<accession>A0AAE1LZ40</accession>
<feature type="region of interest" description="Disordered" evidence="1">
    <location>
        <begin position="15"/>
        <end position="37"/>
    </location>
</feature>
<name>A0AAE1LZ40_9NEOP</name>
<reference evidence="2" key="1">
    <citation type="submission" date="2021-07" db="EMBL/GenBank/DDBJ databases">
        <authorList>
            <person name="Catto M.A."/>
            <person name="Jacobson A."/>
            <person name="Kennedy G."/>
            <person name="Labadie P."/>
            <person name="Hunt B.G."/>
            <person name="Srinivasan R."/>
        </authorList>
    </citation>
    <scope>NUCLEOTIDE SEQUENCE</scope>
    <source>
        <strain evidence="2">PL_HMW_Pooled</strain>
        <tissue evidence="2">Head</tissue>
    </source>
</reference>
<dbReference type="EMBL" id="JAHWGI010001444">
    <property type="protein sequence ID" value="KAK3933382.1"/>
    <property type="molecule type" value="Genomic_DNA"/>
</dbReference>
<sequence>MGSVDCFIGVPPLLDERSRAGPGRDERSRAGPVAKQLGSAERAGSSLYAGLWFRVPQEAFSFRKSAQAPPYPHCGKAGRVCYRPQKVLCIRQFAQTSPYPLRGKKLIELLFCHSQCWNQDLRMHLGIHLGETPFLCPSGR</sequence>
<comment type="caution">
    <text evidence="2">The sequence shown here is derived from an EMBL/GenBank/DDBJ whole genome shotgun (WGS) entry which is preliminary data.</text>
</comment>
<feature type="compositionally biased region" description="Basic and acidic residues" evidence="1">
    <location>
        <begin position="15"/>
        <end position="29"/>
    </location>
</feature>